<accession>Q0RSF6</accession>
<dbReference type="SUPFAM" id="SSF49879">
    <property type="entry name" value="SMAD/FHA domain"/>
    <property type="match status" value="1"/>
</dbReference>
<evidence type="ECO:0000313" key="4">
    <source>
        <dbReference type="EMBL" id="CAJ59507.1"/>
    </source>
</evidence>
<organism evidence="4 5">
    <name type="scientific">Frankia alni (strain DSM 45986 / CECT 9034 / ACN14a)</name>
    <dbReference type="NCBI Taxonomy" id="326424"/>
    <lineage>
        <taxon>Bacteria</taxon>
        <taxon>Bacillati</taxon>
        <taxon>Actinomycetota</taxon>
        <taxon>Actinomycetes</taxon>
        <taxon>Frankiales</taxon>
        <taxon>Frankiaceae</taxon>
        <taxon>Frankia</taxon>
    </lineage>
</organism>
<reference evidence="4 5" key="1">
    <citation type="journal article" date="2007" name="Genome Res.">
        <title>Genome characteristics of facultatively symbiotic Frankia sp. strains reflect host range and host plant biogeography.</title>
        <authorList>
            <person name="Normand P."/>
            <person name="Lapierre P."/>
            <person name="Tisa L.S."/>
            <person name="Gogarten J.P."/>
            <person name="Alloisio N."/>
            <person name="Bagnarol E."/>
            <person name="Bassi C.A."/>
            <person name="Berry A.M."/>
            <person name="Bickhart D.M."/>
            <person name="Choisne N."/>
            <person name="Couloux A."/>
            <person name="Cournoyer B."/>
            <person name="Cruveiller S."/>
            <person name="Daubin V."/>
            <person name="Demange N."/>
            <person name="Francino M.P."/>
            <person name="Goltsman E."/>
            <person name="Huang Y."/>
            <person name="Kopp O.R."/>
            <person name="Labarre L."/>
            <person name="Lapidus A."/>
            <person name="Lavire C."/>
            <person name="Marechal J."/>
            <person name="Martinez M."/>
            <person name="Mastronunzio J.E."/>
            <person name="Mullin B.C."/>
            <person name="Niemann J."/>
            <person name="Pujic P."/>
            <person name="Rawnsley T."/>
            <person name="Rouy Z."/>
            <person name="Schenowitz C."/>
            <person name="Sellstedt A."/>
            <person name="Tavares F."/>
            <person name="Tomkins J.P."/>
            <person name="Vallenet D."/>
            <person name="Valverde C."/>
            <person name="Wall L.G."/>
            <person name="Wang Y."/>
            <person name="Medigue C."/>
            <person name="Benson D.R."/>
        </authorList>
    </citation>
    <scope>NUCLEOTIDE SEQUENCE [LARGE SCALE GENOMIC DNA]</scope>
    <source>
        <strain evidence="5">DSM 45986 / CECT 9034 / ACN14a</strain>
    </source>
</reference>
<sequence>MCGGCGTVLTDQSRIRDDPPPADSPGPPDASPGSGGPPAADAPPATRLEVATSAEPGPQAACPTCQRSPIRPGELVCPFCASDLRRAAGGGGGPGGVELRFDRGTVVIPAGETAVIGRHGTHDSGRVLHGRVYVSRRHVLIRVAADGTAQGREENPTANGTFVDGRRLGTTWSNLPDGAQLRLGSATAATVRYGSARRTAS</sequence>
<gene>
    <name evidence="4" type="ordered locus">FRAAL0839</name>
</gene>
<evidence type="ECO:0000256" key="1">
    <source>
        <dbReference type="ARBA" id="ARBA00022553"/>
    </source>
</evidence>
<feature type="region of interest" description="Disordered" evidence="2">
    <location>
        <begin position="1"/>
        <end position="45"/>
    </location>
</feature>
<dbReference type="Proteomes" id="UP000000657">
    <property type="component" value="Chromosome"/>
</dbReference>
<keyword evidence="1" id="KW-0597">Phosphoprotein</keyword>
<dbReference type="InterPro" id="IPR000253">
    <property type="entry name" value="FHA_dom"/>
</dbReference>
<evidence type="ECO:0000313" key="5">
    <source>
        <dbReference type="Proteomes" id="UP000000657"/>
    </source>
</evidence>
<keyword evidence="5" id="KW-1185">Reference proteome</keyword>
<dbReference type="STRING" id="326424.FRAAL0839"/>
<proteinExistence type="predicted"/>
<name>Q0RSF6_FRAAA</name>
<dbReference type="AlphaFoldDB" id="Q0RSF6"/>
<dbReference type="Pfam" id="PF00498">
    <property type="entry name" value="FHA"/>
    <property type="match status" value="1"/>
</dbReference>
<dbReference type="HOGENOM" id="CLU_1358768_0_0_11"/>
<dbReference type="Gene3D" id="2.60.200.20">
    <property type="match status" value="1"/>
</dbReference>
<feature type="compositionally biased region" description="Pro residues" evidence="2">
    <location>
        <begin position="21"/>
        <end position="30"/>
    </location>
</feature>
<dbReference type="InterPro" id="IPR008984">
    <property type="entry name" value="SMAD_FHA_dom_sf"/>
</dbReference>
<protein>
    <recommendedName>
        <fullName evidence="3">FHA domain-containing protein</fullName>
    </recommendedName>
</protein>
<dbReference type="PROSITE" id="PS50006">
    <property type="entry name" value="FHA_DOMAIN"/>
    <property type="match status" value="1"/>
</dbReference>
<feature type="domain" description="FHA" evidence="3">
    <location>
        <begin position="114"/>
        <end position="168"/>
    </location>
</feature>
<dbReference type="EMBL" id="CT573213">
    <property type="protein sequence ID" value="CAJ59507.1"/>
    <property type="molecule type" value="Genomic_DNA"/>
</dbReference>
<dbReference type="KEGG" id="fal:FRAAL0839"/>
<evidence type="ECO:0000259" key="3">
    <source>
        <dbReference type="PROSITE" id="PS50006"/>
    </source>
</evidence>
<evidence type="ECO:0000256" key="2">
    <source>
        <dbReference type="SAM" id="MobiDB-lite"/>
    </source>
</evidence>